<feature type="domain" description="DNA primase/nucleoside triphosphatase C-terminal" evidence="2">
    <location>
        <begin position="1372"/>
        <end position="1436"/>
    </location>
</feature>
<dbReference type="Pfam" id="PF03288">
    <property type="entry name" value="Pox_D5"/>
    <property type="match status" value="1"/>
</dbReference>
<evidence type="ECO:0000313" key="4">
    <source>
        <dbReference type="Proteomes" id="UP000011553"/>
    </source>
</evidence>
<dbReference type="RefSeq" id="WP_004967625.1">
    <property type="nucleotide sequence ID" value="NZ_AOLP01000002.1"/>
</dbReference>
<keyword evidence="4" id="KW-1185">Reference proteome</keyword>
<dbReference type="Proteomes" id="UP000011553">
    <property type="component" value="Unassembled WGS sequence"/>
</dbReference>
<organism evidence="3 4">
    <name type="scientific">Haloferax denitrificans ATCC 35960</name>
    <dbReference type="NCBI Taxonomy" id="662478"/>
    <lineage>
        <taxon>Archaea</taxon>
        <taxon>Methanobacteriati</taxon>
        <taxon>Methanobacteriota</taxon>
        <taxon>Stenosarchaea group</taxon>
        <taxon>Halobacteria</taxon>
        <taxon>Halobacteriales</taxon>
        <taxon>Haloferacaceae</taxon>
        <taxon>Haloferax</taxon>
    </lineage>
</organism>
<dbReference type="PATRIC" id="fig|662478.6.peg.458"/>
<comment type="caution">
    <text evidence="3">The sequence shown here is derived from an EMBL/GenBank/DDBJ whole genome shotgun (WGS) entry which is preliminary data.</text>
</comment>
<protein>
    <submittedName>
        <fullName evidence="3">Conjugation protein</fullName>
    </submittedName>
</protein>
<dbReference type="PANTHER" id="PTHR30121">
    <property type="entry name" value="UNCHARACTERIZED PROTEIN YJGR-RELATED"/>
    <property type="match status" value="1"/>
</dbReference>
<gene>
    <name evidence="3" type="ORF">C438_02382</name>
</gene>
<accession>M0JG13</accession>
<evidence type="ECO:0000259" key="2">
    <source>
        <dbReference type="Pfam" id="PF03288"/>
    </source>
</evidence>
<dbReference type="InterPro" id="IPR027417">
    <property type="entry name" value="P-loop_NTPase"/>
</dbReference>
<feature type="region of interest" description="Disordered" evidence="1">
    <location>
        <begin position="137"/>
        <end position="169"/>
    </location>
</feature>
<feature type="region of interest" description="Disordered" evidence="1">
    <location>
        <begin position="1337"/>
        <end position="1357"/>
    </location>
</feature>
<proteinExistence type="predicted"/>
<dbReference type="Gene3D" id="3.40.50.300">
    <property type="entry name" value="P-loop containing nucleotide triphosphate hydrolases"/>
    <property type="match status" value="1"/>
</dbReference>
<name>M0JG13_9EURY</name>
<evidence type="ECO:0000256" key="1">
    <source>
        <dbReference type="SAM" id="MobiDB-lite"/>
    </source>
</evidence>
<dbReference type="SUPFAM" id="SSF52540">
    <property type="entry name" value="P-loop containing nucleoside triphosphate hydrolases"/>
    <property type="match status" value="1"/>
</dbReference>
<dbReference type="InterPro" id="IPR051162">
    <property type="entry name" value="T4SS_component"/>
</dbReference>
<reference evidence="3 4" key="1">
    <citation type="journal article" date="2014" name="PLoS Genet.">
        <title>Phylogenetically driven sequencing of extremely halophilic archaea reveals strategies for static and dynamic osmo-response.</title>
        <authorList>
            <person name="Becker E.A."/>
            <person name="Seitzer P.M."/>
            <person name="Tritt A."/>
            <person name="Larsen D."/>
            <person name="Krusor M."/>
            <person name="Yao A.I."/>
            <person name="Wu D."/>
            <person name="Madern D."/>
            <person name="Eisen J.A."/>
            <person name="Darling A.E."/>
            <person name="Facciotti M.T."/>
        </authorList>
    </citation>
    <scope>NUCLEOTIDE SEQUENCE [LARGE SCALE GENOMIC DNA]</scope>
    <source>
        <strain evidence="3 4">ATCC 35960</strain>
    </source>
</reference>
<evidence type="ECO:0000313" key="3">
    <source>
        <dbReference type="EMBL" id="EMA07931.1"/>
    </source>
</evidence>
<feature type="region of interest" description="Disordered" evidence="1">
    <location>
        <begin position="452"/>
        <end position="477"/>
    </location>
</feature>
<dbReference type="InterPro" id="IPR004968">
    <property type="entry name" value="DNA_primase/NTPase_C"/>
</dbReference>
<dbReference type="PANTHER" id="PTHR30121:SF6">
    <property type="entry name" value="SLR6007 PROTEIN"/>
    <property type="match status" value="1"/>
</dbReference>
<sequence length="1452" mass="160317">MPERAYLRVTPTSEELTARGIPQTIESLHKLTPDSSGLWSKLNPFTSATPPCFEFLALSTGQDAPVEFYYGADDYLGTLEERLRSIYPKTFDIERVEVDVASKLIHPVALSHEEFVERYQQGDLQYEFTDDEQYSAADGDADADATPDGGESAVHESEGSPTDVADEVGGRTADGLVSIGETVVELETTDSLADEVPPTSVEKPTVAADGTILARPAVDTVSPQGVRWCGSAVRKQDWMSSLTPLTATPDESTLPAVDEPGAVLASLIDHLNDAREPLAFQVVFQRRESWQADAELRKEDLNDGRDTLSQKILGDLLDPELEYERRTRDELSDIVVKRLDAIDAVNPKRSYTTNIRAIGVPTSEAGRDALDDRLSSLAPVFDPLDGPFYEIEATRLRDRGFRQSKKEQNARAALKRLLSREVTTGRGKTRPELVLCGAELANFVVVPSSERLTMEGSRGTRAEQQSRNPLARPNPDLMSEFREGMAIGYALDETGEAEKQPTRIPPGLLPTHYGRFGTTGAGKSKAQINELLSLYETTTGPSILIEPKGDGMAENYMRAHAARFGLDDLRENVIYFSLPDVLPGFSFFNLEPSLENGLRREDAVQRKADHYEEILKLVMGVDRYERATVAPGLIKSLIKVLFDETHGRENGQYRESADYFAHRQLEYALDQLWQAGPPQPDLSAAPQSSDEAVSRSLRRQLQADKTTFSNVLGGVGNRLSVISDDTHLRRIFNNTEPRFDFRDVIDDDTVILFDLGDLREDAARVMTGVILTNLEDALKEENQDVGKRPDDYVVNLLIDEAASVAVSDVMNTLLEQGRSFRLSVGLSMQFPEQMKAEGGRRAYLNVLNNIGSPIVGKINVDRELARAMAHEEMDPTAFANRIRSLPRGEWIANLPSPIFGETGPYPFSLAPLPIPDGHPESDRPLTESEESRFSETLSRMQGRVDETYGVTTTEAPATELPDELSTTLDITDGELDTALAKVVRAVQLRLSEREANGWVSVETVDDELRRLCDESGGDAPTYDELSTIRQRSRFLETTVHLDQDELVIRLTEAGEAIATPDTGAVQSAGSSKHDAALAQIEAELTTHGCTVSILSQDGSEKPDGRATHPAFDAPFAIEVETTTPGKPAKVLTNLRKAQEAGEIPMFVVRAGEPEPYWAERVEQVLSPPLRELQSGDTRFYTTDTTISFNGGASEEGGLTALRPVSPESAQTIWSRVDGDLVLEDGAGGELLRVESLDELSKSRLPAVYSYDSVADEYVVYAEGEQYVYDSKEAFTADWTKLKRPFVPEDELLYPGFSSEQYLIVILRNDGDAVIYRDGTVRPLSDLSELDLVAQPTRSNTAVAERAATPTSDESDESLVDVSELADDPDAVVGRFAEEFLRETAHGSVSSERVYNCYQSWVTEQGLSPDSKRWFTRRLRQHVEFDSTVKKDGNATTRHYDGLALTQEELSND</sequence>
<dbReference type="EMBL" id="AOLP01000002">
    <property type="protein sequence ID" value="EMA07931.1"/>
    <property type="molecule type" value="Genomic_DNA"/>
</dbReference>